<protein>
    <submittedName>
        <fullName evidence="2">TIGR02206 family membrane protein</fullName>
    </submittedName>
</protein>
<evidence type="ECO:0000313" key="3">
    <source>
        <dbReference type="Proteomes" id="UP001595755"/>
    </source>
</evidence>
<dbReference type="Pfam" id="PF14808">
    <property type="entry name" value="TMEM164"/>
    <property type="match status" value="1"/>
</dbReference>
<keyword evidence="3" id="KW-1185">Reference proteome</keyword>
<dbReference type="EMBL" id="JBHSED010000001">
    <property type="protein sequence ID" value="MFC4301871.1"/>
    <property type="molecule type" value="Genomic_DNA"/>
</dbReference>
<name>A0ABV8S2V7_9BACL</name>
<feature type="transmembrane region" description="Helical" evidence="1">
    <location>
        <begin position="158"/>
        <end position="180"/>
    </location>
</feature>
<keyword evidence="1" id="KW-1133">Transmembrane helix</keyword>
<proteinExistence type="predicted"/>
<feature type="transmembrane region" description="Helical" evidence="1">
    <location>
        <begin position="6"/>
        <end position="27"/>
    </location>
</feature>
<gene>
    <name evidence="2" type="ORF">ACFO1S_00290</name>
</gene>
<dbReference type="NCBIfam" id="TIGR02206">
    <property type="entry name" value="intg_mem_TP0381"/>
    <property type="match status" value="1"/>
</dbReference>
<accession>A0ABV8S2V7</accession>
<evidence type="ECO:0000313" key="2">
    <source>
        <dbReference type="EMBL" id="MFC4301871.1"/>
    </source>
</evidence>
<dbReference type="RefSeq" id="WP_204604657.1">
    <property type="nucleotide sequence ID" value="NZ_JBHSED010000001.1"/>
</dbReference>
<dbReference type="InterPro" id="IPR011737">
    <property type="entry name" value="CHP02206_TP0381"/>
</dbReference>
<dbReference type="Proteomes" id="UP001595755">
    <property type="component" value="Unassembled WGS sequence"/>
</dbReference>
<feature type="transmembrane region" description="Helical" evidence="1">
    <location>
        <begin position="200"/>
        <end position="219"/>
    </location>
</feature>
<feature type="transmembrane region" description="Helical" evidence="1">
    <location>
        <begin position="92"/>
        <end position="111"/>
    </location>
</feature>
<reference evidence="3" key="1">
    <citation type="journal article" date="2019" name="Int. J. Syst. Evol. Microbiol.">
        <title>The Global Catalogue of Microorganisms (GCM) 10K type strain sequencing project: providing services to taxonomists for standard genome sequencing and annotation.</title>
        <authorList>
            <consortium name="The Broad Institute Genomics Platform"/>
            <consortium name="The Broad Institute Genome Sequencing Center for Infectious Disease"/>
            <person name="Wu L."/>
            <person name="Ma J."/>
        </authorList>
    </citation>
    <scope>NUCLEOTIDE SEQUENCE [LARGE SCALE GENOMIC DNA]</scope>
    <source>
        <strain evidence="3">CGMCC 4.1641</strain>
    </source>
</reference>
<evidence type="ECO:0000256" key="1">
    <source>
        <dbReference type="SAM" id="Phobius"/>
    </source>
</evidence>
<keyword evidence="1" id="KW-0812">Transmembrane</keyword>
<feature type="transmembrane region" description="Helical" evidence="1">
    <location>
        <begin position="39"/>
        <end position="59"/>
    </location>
</feature>
<sequence>MTFEPFTAAHGLGGAMAAALIIPVVAFRKRLRSPQANRNFRYGMAALLVGCEVSMQAWYAATGNWGVYSLPFQLCSLMIWLSAASLLTRKRALFEIVFFLGILGALQALLTPNLDAGYPEYRYFEFFIAHGAIIGTGAFLTAAEGYRPTALSALRAFGWLHVLALPAAITNIWTGSNFMFLARKPSTASLLDLLAPWPWYLLQLELVALALCFGLLGIVKLAAGRSVESDNSILSREEMKWKR</sequence>
<keyword evidence="1" id="KW-0472">Membrane</keyword>
<feature type="transmembrane region" description="Helical" evidence="1">
    <location>
        <begin position="123"/>
        <end position="146"/>
    </location>
</feature>
<comment type="caution">
    <text evidence="2">The sequence shown here is derived from an EMBL/GenBank/DDBJ whole genome shotgun (WGS) entry which is preliminary data.</text>
</comment>
<feature type="transmembrane region" description="Helical" evidence="1">
    <location>
        <begin position="65"/>
        <end position="87"/>
    </location>
</feature>
<organism evidence="2 3">
    <name type="scientific">Cohnella boryungensis</name>
    <dbReference type="NCBI Taxonomy" id="768479"/>
    <lineage>
        <taxon>Bacteria</taxon>
        <taxon>Bacillati</taxon>
        <taxon>Bacillota</taxon>
        <taxon>Bacilli</taxon>
        <taxon>Bacillales</taxon>
        <taxon>Paenibacillaceae</taxon>
        <taxon>Cohnella</taxon>
    </lineage>
</organism>